<dbReference type="STRING" id="312017.Q24GL6"/>
<dbReference type="KEGG" id="tet:TTHERM_00724750"/>
<dbReference type="InParanoid" id="Q24GL6"/>
<protein>
    <submittedName>
        <fullName evidence="8">Cation channel family transporter</fullName>
    </submittedName>
</protein>
<feature type="transmembrane region" description="Helical" evidence="6">
    <location>
        <begin position="429"/>
        <end position="450"/>
    </location>
</feature>
<sequence>MQQNPDIFYDRQAIEMPKFQDLPTNNAQNIHKIENNQQPQQNKIQNLNIIRDYKDYILQLSEQEIGEFLKNDLEFLINNFYQNNLYEERRNSLIVIVYILYFLKSIDTANQIIKELSYYLNQDENNFSGVINFQDLKLLIKNDQQICGSLLKFLSIYKIGYLMKPFIKDMKLNLENVDKLTSSLLIQNNNLDAINYLLNFQNDALNQQELDKTKNIIFGILEKRYAEYKYFQSSSILSIRQFSLISMFEVFFESNFENLWQGMLKYLKNYSQLESGTIFVLQKKTIQDAIKFRRLDFIVQSLLFYRQDTEKILNQEDVFFSLIPMINETKYFSDIICILSQFYKQIKSRKQQEYLIEIFTMMLNNNCPIINSQNILSNGHILTSSVHQIGHACRSAHTSPKSTKNIHLNLLESQVYSQDLQKFNINLSYLFYTLSPIITCTIISKIFYILSQRFNSPLKLKLKQVALEYLNLSIAFSQEVEDLRQWKMLLFDIIYPARFTLIQITLNYKDFFSPLLSLNNIKNTLFTKWKSEYNFSYNILACSSQMNLFQELIQLQNGKIRDLPPFVPAENISDLQGKAFQNFQIMHSQPIIDENNQRNAIFNNENFQKMNEQKRVMVQQDFQIAFSQAEDQDTERQKELQIKQRLVGHSQFQALQKKPRYPNLSKMLYFLQEGITLVKESHIKNDYYFYQQVVIQRSVMMRNILELIFFIILFLLCFIYSLDFINQYINFQKISSAYLQLYFQNIPPDQYIQSWSQICSQFLTNLQIKQVSVPINSLPNKQSYFDFCVQHVQYQSCGVQQIYDLFINDCQYLEKLFVAMNELSVTPKVFFGLFTSYVLHIIQLLWYQILIKKRRYVFGFFEIVDLVITILACLIVWHMDSNLNPSVYISKQQNQYDLISNCETFKNLLMFFFLVLWVRLFRYVRKTSKFGKIIKIFELVVRDMFWFLIIILLVVAASSMFFYIGFGYAYSEYNSFAEAYLQLFSSIFSGFSLNGKRMDTQLYLIIFLIIFNIFVINILISVLSNNYKRVSEQANMEYSLILYEDYIKLKKNDIYGSTFYFPPPLNVINFIFTPLIYFFPKYSILINKISFQISYTVLMIGFIALFTCLQALLIIPSYIITFFLIIFNINNSFTLRSLHRIFLSILWLALGIPILLIQIFFNDFPLFVKSCFFALHKKKIQKIFEIDQYEKVNIQFLRNILKKIRQKSKKKALLSLSCYNASVFTHVPCQSNFQSLASHSPSFAGNTNFIWNINNNQHVLNNQNTKQLNKFDTNSSQTYFIENQNNAQQEKIEQLLQNGIFLQNNQAIVKNFPKYPQNKIMQQEQSISPSYQIQQTNQGNENQIIDLSYKIKVSPPPILDQNSKIVDSVTTTIDDTLNTLKILGQNDQSNKQEDANQGLNCQNNQITSKNTKQNQQQPTLSQFNNYSKAKKIPPKSQNQENQIFSQNSNANNLNNQNIKNDRAYPILFIDTTQEENQANIQGFDDESFFEPKRSNSQQNSQINPDILTTKKVTEMYYQEVIEQQKQKNILSTAGQKKGEPLQEIAMLQSQISQFLQTEEIQSSGLWLELFLKRTSYQANNLKYSMLLQYLLDAKKSTCFIQAKSKNVKKQLEKQSELISLVDVQIGKRVISKFLQCNQFLTQK</sequence>
<dbReference type="Proteomes" id="UP000009168">
    <property type="component" value="Unassembled WGS sequence"/>
</dbReference>
<keyword evidence="5 6" id="KW-0472">Membrane</keyword>
<feature type="transmembrane region" description="Helical" evidence="6">
    <location>
        <begin position="1085"/>
        <end position="1105"/>
    </location>
</feature>
<evidence type="ECO:0000256" key="6">
    <source>
        <dbReference type="SAM" id="Phobius"/>
    </source>
</evidence>
<proteinExistence type="predicted"/>
<feature type="transmembrane region" description="Helical" evidence="6">
    <location>
        <begin position="1002"/>
        <end position="1023"/>
    </location>
</feature>
<name>Q24GL6_TETTS</name>
<evidence type="ECO:0000256" key="5">
    <source>
        <dbReference type="ARBA" id="ARBA00023136"/>
    </source>
</evidence>
<dbReference type="EMBL" id="GG662257">
    <property type="protein sequence ID" value="EAS06855.2"/>
    <property type="molecule type" value="Genomic_DNA"/>
</dbReference>
<evidence type="ECO:0000256" key="4">
    <source>
        <dbReference type="ARBA" id="ARBA00022989"/>
    </source>
</evidence>
<dbReference type="GeneID" id="7844883"/>
<gene>
    <name evidence="8" type="ORF">TTHERM_00724750</name>
</gene>
<accession>Q24GL6</accession>
<feature type="transmembrane region" description="Helical" evidence="6">
    <location>
        <begin position="945"/>
        <end position="970"/>
    </location>
</feature>
<reference evidence="9" key="1">
    <citation type="journal article" date="2006" name="PLoS Biol.">
        <title>Macronuclear genome sequence of the ciliate Tetrahymena thermophila, a model eukaryote.</title>
        <authorList>
            <person name="Eisen J.A."/>
            <person name="Coyne R.S."/>
            <person name="Wu M."/>
            <person name="Wu D."/>
            <person name="Thiagarajan M."/>
            <person name="Wortman J.R."/>
            <person name="Badger J.H."/>
            <person name="Ren Q."/>
            <person name="Amedeo P."/>
            <person name="Jones K.M."/>
            <person name="Tallon L.J."/>
            <person name="Delcher A.L."/>
            <person name="Salzberg S.L."/>
            <person name="Silva J.C."/>
            <person name="Haas B.J."/>
            <person name="Majoros W.H."/>
            <person name="Farzad M."/>
            <person name="Carlton J.M."/>
            <person name="Smith R.K. Jr."/>
            <person name="Garg J."/>
            <person name="Pearlman R.E."/>
            <person name="Karrer K.M."/>
            <person name="Sun L."/>
            <person name="Manning G."/>
            <person name="Elde N.C."/>
            <person name="Turkewitz A.P."/>
            <person name="Asai D.J."/>
            <person name="Wilkes D.E."/>
            <person name="Wang Y."/>
            <person name="Cai H."/>
            <person name="Collins K."/>
            <person name="Stewart B.A."/>
            <person name="Lee S.R."/>
            <person name="Wilamowska K."/>
            <person name="Weinberg Z."/>
            <person name="Ruzzo W.L."/>
            <person name="Wloga D."/>
            <person name="Gaertig J."/>
            <person name="Frankel J."/>
            <person name="Tsao C.-C."/>
            <person name="Gorovsky M.A."/>
            <person name="Keeling P.J."/>
            <person name="Waller R.F."/>
            <person name="Patron N.J."/>
            <person name="Cherry J.M."/>
            <person name="Stover N.A."/>
            <person name="Krieger C.J."/>
            <person name="del Toro C."/>
            <person name="Ryder H.F."/>
            <person name="Williamson S.C."/>
            <person name="Barbeau R.A."/>
            <person name="Hamilton E.P."/>
            <person name="Orias E."/>
        </authorList>
    </citation>
    <scope>NUCLEOTIDE SEQUENCE [LARGE SCALE GENOMIC DNA]</scope>
    <source>
        <strain evidence="9">SB210</strain>
    </source>
</reference>
<dbReference type="PANTHER" id="PTHR10582:SF2">
    <property type="entry name" value="INACTIVE"/>
    <property type="match status" value="1"/>
</dbReference>
<dbReference type="GO" id="GO:0005216">
    <property type="term" value="F:monoatomic ion channel activity"/>
    <property type="evidence" value="ECO:0007669"/>
    <property type="project" value="InterPro"/>
</dbReference>
<evidence type="ECO:0000313" key="8">
    <source>
        <dbReference type="EMBL" id="EAS06855.2"/>
    </source>
</evidence>
<keyword evidence="3" id="KW-0677">Repeat</keyword>
<feature type="domain" description="Ion transport" evidence="7">
    <location>
        <begin position="823"/>
        <end position="1034"/>
    </location>
</feature>
<feature type="transmembrane region" description="Helical" evidence="6">
    <location>
        <begin position="704"/>
        <end position="722"/>
    </location>
</feature>
<evidence type="ECO:0000256" key="3">
    <source>
        <dbReference type="ARBA" id="ARBA00022737"/>
    </source>
</evidence>
<evidence type="ECO:0000256" key="2">
    <source>
        <dbReference type="ARBA" id="ARBA00022692"/>
    </source>
</evidence>
<feature type="transmembrane region" description="Helical" evidence="6">
    <location>
        <begin position="1059"/>
        <end position="1078"/>
    </location>
</feature>
<organism evidence="8 9">
    <name type="scientific">Tetrahymena thermophila (strain SB210)</name>
    <dbReference type="NCBI Taxonomy" id="312017"/>
    <lineage>
        <taxon>Eukaryota</taxon>
        <taxon>Sar</taxon>
        <taxon>Alveolata</taxon>
        <taxon>Ciliophora</taxon>
        <taxon>Intramacronucleata</taxon>
        <taxon>Oligohymenophorea</taxon>
        <taxon>Hymenostomatida</taxon>
        <taxon>Tetrahymenina</taxon>
        <taxon>Tetrahymenidae</taxon>
        <taxon>Tetrahymena</taxon>
    </lineage>
</organism>
<feature type="transmembrane region" description="Helical" evidence="6">
    <location>
        <begin position="856"/>
        <end position="877"/>
    </location>
</feature>
<comment type="subcellular location">
    <subcellularLocation>
        <location evidence="1">Membrane</location>
        <topology evidence="1">Multi-pass membrane protein</topology>
    </subcellularLocation>
</comment>
<dbReference type="GO" id="GO:0005886">
    <property type="term" value="C:plasma membrane"/>
    <property type="evidence" value="ECO:0007669"/>
    <property type="project" value="TreeGrafter"/>
</dbReference>
<feature type="transmembrane region" description="Helical" evidence="6">
    <location>
        <begin position="829"/>
        <end position="849"/>
    </location>
</feature>
<keyword evidence="4 6" id="KW-1133">Transmembrane helix</keyword>
<dbReference type="InterPro" id="IPR024862">
    <property type="entry name" value="TRPV"/>
</dbReference>
<feature type="transmembrane region" description="Helical" evidence="6">
    <location>
        <begin position="908"/>
        <end position="924"/>
    </location>
</feature>
<evidence type="ECO:0000259" key="7">
    <source>
        <dbReference type="Pfam" id="PF00520"/>
    </source>
</evidence>
<dbReference type="Pfam" id="PF00520">
    <property type="entry name" value="Ion_trans"/>
    <property type="match status" value="1"/>
</dbReference>
<keyword evidence="9" id="KW-1185">Reference proteome</keyword>
<keyword evidence="2 6" id="KW-0812">Transmembrane</keyword>
<dbReference type="RefSeq" id="XP_001027097.2">
    <property type="nucleotide sequence ID" value="XM_001027097.2"/>
</dbReference>
<dbReference type="PANTHER" id="PTHR10582">
    <property type="entry name" value="TRANSIENT RECEPTOR POTENTIAL ION CHANNEL PROTEIN"/>
    <property type="match status" value="1"/>
</dbReference>
<feature type="transmembrane region" description="Helical" evidence="6">
    <location>
        <begin position="1141"/>
        <end position="1161"/>
    </location>
</feature>
<dbReference type="GO" id="GO:0098703">
    <property type="term" value="P:calcium ion import across plasma membrane"/>
    <property type="evidence" value="ECO:0007669"/>
    <property type="project" value="TreeGrafter"/>
</dbReference>
<evidence type="ECO:0000313" key="9">
    <source>
        <dbReference type="Proteomes" id="UP000009168"/>
    </source>
</evidence>
<evidence type="ECO:0000256" key="1">
    <source>
        <dbReference type="ARBA" id="ARBA00004141"/>
    </source>
</evidence>
<dbReference type="InterPro" id="IPR005821">
    <property type="entry name" value="Ion_trans_dom"/>
</dbReference>
<dbReference type="HOGENOM" id="CLU_410786_0_0_1"/>